<sequence length="116" mass="12297">MDRAIGTVLQNAVRRLTTAIVVVGPGRADILWIRPDERTPSCLVPEHLTIAGSFPVMVNGKIDRNPIRRMPVRSSSWAGGGRLSRAGRGEHPVAALWGGLLTSSRSAVTAASSCQG</sequence>
<reference evidence="2" key="1">
    <citation type="journal article" date="2019" name="Int. J. Syst. Evol. Microbiol.">
        <title>The Global Catalogue of Microorganisms (GCM) 10K type strain sequencing project: providing services to taxonomists for standard genome sequencing and annotation.</title>
        <authorList>
            <consortium name="The Broad Institute Genomics Platform"/>
            <consortium name="The Broad Institute Genome Sequencing Center for Infectious Disease"/>
            <person name="Wu L."/>
            <person name="Ma J."/>
        </authorList>
    </citation>
    <scope>NUCLEOTIDE SEQUENCE [LARGE SCALE GENOMIC DNA]</scope>
    <source>
        <strain evidence="2">JCM 16898</strain>
    </source>
</reference>
<protein>
    <submittedName>
        <fullName evidence="1">Uncharacterized protein</fullName>
    </submittedName>
</protein>
<accession>A0ABP6YQL3</accession>
<dbReference type="EMBL" id="BAAAZN010000035">
    <property type="protein sequence ID" value="GAA3587308.1"/>
    <property type="molecule type" value="Genomic_DNA"/>
</dbReference>
<name>A0ABP6YQL3_9PSEU</name>
<comment type="caution">
    <text evidence="1">The sequence shown here is derived from an EMBL/GenBank/DDBJ whole genome shotgun (WGS) entry which is preliminary data.</text>
</comment>
<keyword evidence="2" id="KW-1185">Reference proteome</keyword>
<evidence type="ECO:0000313" key="2">
    <source>
        <dbReference type="Proteomes" id="UP001500689"/>
    </source>
</evidence>
<evidence type="ECO:0000313" key="1">
    <source>
        <dbReference type="EMBL" id="GAA3587308.1"/>
    </source>
</evidence>
<dbReference type="Proteomes" id="UP001500689">
    <property type="component" value="Unassembled WGS sequence"/>
</dbReference>
<dbReference type="RefSeq" id="WP_344869297.1">
    <property type="nucleotide sequence ID" value="NZ_BAAAZN010000035.1"/>
</dbReference>
<gene>
    <name evidence="1" type="ORF">GCM10022222_84960</name>
</gene>
<proteinExistence type="predicted"/>
<organism evidence="1 2">
    <name type="scientific">Amycolatopsis ultiminotia</name>
    <dbReference type="NCBI Taxonomy" id="543629"/>
    <lineage>
        <taxon>Bacteria</taxon>
        <taxon>Bacillati</taxon>
        <taxon>Actinomycetota</taxon>
        <taxon>Actinomycetes</taxon>
        <taxon>Pseudonocardiales</taxon>
        <taxon>Pseudonocardiaceae</taxon>
        <taxon>Amycolatopsis</taxon>
    </lineage>
</organism>